<organism evidence="1 2">
    <name type="scientific">Pyricularia oryzae</name>
    <name type="common">Rice blast fungus</name>
    <name type="synonym">Magnaporthe oryzae</name>
    <dbReference type="NCBI Taxonomy" id="318829"/>
    <lineage>
        <taxon>Eukaryota</taxon>
        <taxon>Fungi</taxon>
        <taxon>Dikarya</taxon>
        <taxon>Ascomycota</taxon>
        <taxon>Pezizomycotina</taxon>
        <taxon>Sordariomycetes</taxon>
        <taxon>Sordariomycetidae</taxon>
        <taxon>Magnaporthales</taxon>
        <taxon>Pyriculariaceae</taxon>
        <taxon>Pyricularia</taxon>
    </lineage>
</organism>
<dbReference type="EMBL" id="CP034205">
    <property type="protein sequence ID" value="QBZ57383.1"/>
    <property type="molecule type" value="Genomic_DNA"/>
</dbReference>
<dbReference type="AlphaFoldDB" id="A0A4P7N4S0"/>
<name>A0A4P7N4S0_PYROR</name>
<protein>
    <submittedName>
        <fullName evidence="1">Uncharacterized protein</fullName>
    </submittedName>
</protein>
<proteinExistence type="predicted"/>
<dbReference type="Proteomes" id="UP000294847">
    <property type="component" value="Chromosome 2"/>
</dbReference>
<accession>A0A4P7N4S0</accession>
<reference evidence="1 2" key="1">
    <citation type="journal article" date="2019" name="Mol. Biol. Evol.">
        <title>Blast fungal genomes show frequent chromosomal changes, gene gains and losses, and effector gene turnover.</title>
        <authorList>
            <person name="Gomez Luciano L.B."/>
            <person name="Jason Tsai I."/>
            <person name="Chuma I."/>
            <person name="Tosa Y."/>
            <person name="Chen Y.H."/>
            <person name="Li J.Y."/>
            <person name="Li M.Y."/>
            <person name="Jade Lu M.Y."/>
            <person name="Nakayashiki H."/>
            <person name="Li W.H."/>
        </authorList>
    </citation>
    <scope>NUCLEOTIDE SEQUENCE [LARGE SCALE GENOMIC DNA]</scope>
    <source>
        <strain evidence="1">MZ5-1-6</strain>
    </source>
</reference>
<sequence length="64" mass="7673">MHADVGYHHRPVAKRTSLLKDTFGKNTLRRKCCHRPDIRDDIMRRRIKEQTTMSRCRKKPRRGG</sequence>
<gene>
    <name evidence="1" type="ORF">PoMZ_02307</name>
</gene>
<evidence type="ECO:0000313" key="2">
    <source>
        <dbReference type="Proteomes" id="UP000294847"/>
    </source>
</evidence>
<evidence type="ECO:0000313" key="1">
    <source>
        <dbReference type="EMBL" id="QBZ57383.1"/>
    </source>
</evidence>